<evidence type="ECO:0000256" key="1">
    <source>
        <dbReference type="SAM" id="MobiDB-lite"/>
    </source>
</evidence>
<accession>A0A1L0FS32</accession>
<dbReference type="Proteomes" id="UP000182334">
    <property type="component" value="Chromosome I"/>
</dbReference>
<dbReference type="PANTHER" id="PTHR28079">
    <property type="entry name" value="RNA POLYMERASE I-SPECIFIC TRANSCRIPTION INITIATION FACTOR RRN5"/>
    <property type="match status" value="1"/>
</dbReference>
<dbReference type="GO" id="GO:0000500">
    <property type="term" value="C:RNA polymerase I upstream activating factor complex"/>
    <property type="evidence" value="ECO:0007669"/>
    <property type="project" value="InterPro"/>
</dbReference>
<feature type="region of interest" description="Disordered" evidence="1">
    <location>
        <begin position="526"/>
        <end position="702"/>
    </location>
</feature>
<dbReference type="InterPro" id="IPR001005">
    <property type="entry name" value="SANT/Myb"/>
</dbReference>
<dbReference type="CDD" id="cd00167">
    <property type="entry name" value="SANT"/>
    <property type="match status" value="1"/>
</dbReference>
<gene>
    <name evidence="2" type="ORF">SAMEA4029010_CIC11G00000004145</name>
</gene>
<feature type="compositionally biased region" description="Basic and acidic residues" evidence="1">
    <location>
        <begin position="575"/>
        <end position="591"/>
    </location>
</feature>
<dbReference type="PANTHER" id="PTHR28079:SF1">
    <property type="entry name" value="RNA POLYMERASE I-SPECIFIC TRANSCRIPTION INITIATION FACTOR RRN5"/>
    <property type="match status" value="1"/>
</dbReference>
<dbReference type="GO" id="GO:0006361">
    <property type="term" value="P:transcription initiation at RNA polymerase I promoter"/>
    <property type="evidence" value="ECO:0007669"/>
    <property type="project" value="TreeGrafter"/>
</dbReference>
<dbReference type="GO" id="GO:0042790">
    <property type="term" value="P:nucleolar large rRNA transcription by RNA polymerase I"/>
    <property type="evidence" value="ECO:0007669"/>
    <property type="project" value="InterPro"/>
</dbReference>
<sequence>METDESGPSPASIEIDVNDFPDSAYIDLLNHYVEAFFDLDYETNASHQLYPSRITIDRAYYGPQEAEDRREETVEEDVENDNFSEREDSEDLNGHNESLLNSHLNRSKNSSANSNGTSKRGLNYISNATRITEDVSWEASNGSTNGEFGDISNDTSNNIGNEISNDTSNDVCDRTPLDDLPGSLWTAKEKEIFFRCLARYSIHNIDNFIPHLPGKSVSEISQYYMLLKRELRRLETYKTHDVVFKDADTPPNLRVQYCYVSHTFEDGASYSEIPIACELSQEWLRYEEEQSFRICLREYNQELTNEKARRKNMVLKYGHAVGGPLDTHEYGILHSRGLLNIQKLYRASKFAQEVGNIQPRVFRFDTTTFLDELIRQRVKDILGTLVVNRGLEGASLAQPEFDFSENGDLKKEFDQHLQTVVSRADMYKAIEKLKLFEAPVTGYKSKNRDGKSPVIDTYWSNIQKSLQLNVKDNVLLIREGFNWQYYKPHIREYEETDAFLEGDEDKEWEYHEEVVDFSALGYYSEPENLDSSRAPESEQLEEIEELEDLEEQEELEEQEKQEELNKQEEQEEPAELDKLEKFKNLKRCRELEEPEKLEEAVLESPDEFRIKNEDSDWESEFDEPEEDQEEDEDEEEEEEQEEEEEEEESEDKLSEEDEESEELEESEQQHSNGKQKAPVLSECEQDDDRNDAGHLPNHLDGLEQNGTEQYRQTQPPSVHSLPPIGRTNKFPEDALVEELLFLKETKTLEAYDARKDALLHSLETRRTDIKRRKLQPPTFEESPQPTFFKDMWGSTDMDNFCDGHLRRSWNKTYAKY</sequence>
<organism evidence="2 3">
    <name type="scientific">Sungouiella intermedia</name>
    <dbReference type="NCBI Taxonomy" id="45354"/>
    <lineage>
        <taxon>Eukaryota</taxon>
        <taxon>Fungi</taxon>
        <taxon>Dikarya</taxon>
        <taxon>Ascomycota</taxon>
        <taxon>Saccharomycotina</taxon>
        <taxon>Pichiomycetes</taxon>
        <taxon>Metschnikowiaceae</taxon>
        <taxon>Sungouiella</taxon>
    </lineage>
</organism>
<evidence type="ECO:0000313" key="3">
    <source>
        <dbReference type="Proteomes" id="UP000182334"/>
    </source>
</evidence>
<feature type="compositionally biased region" description="Acidic residues" evidence="1">
    <location>
        <begin position="73"/>
        <end position="91"/>
    </location>
</feature>
<name>A0A1L0FS32_9ASCO</name>
<dbReference type="GO" id="GO:0000182">
    <property type="term" value="F:rDNA binding"/>
    <property type="evidence" value="ECO:0007669"/>
    <property type="project" value="TreeGrafter"/>
</dbReference>
<dbReference type="InterPro" id="IPR039601">
    <property type="entry name" value="Rrn5"/>
</dbReference>
<feature type="compositionally biased region" description="Acidic residues" evidence="1">
    <location>
        <begin position="592"/>
        <end position="605"/>
    </location>
</feature>
<dbReference type="EMBL" id="LT635756">
    <property type="protein sequence ID" value="SGZ46838.1"/>
    <property type="molecule type" value="Genomic_DNA"/>
</dbReference>
<dbReference type="GO" id="GO:0001181">
    <property type="term" value="F:RNA polymerase I general transcription initiation factor activity"/>
    <property type="evidence" value="ECO:0007669"/>
    <property type="project" value="TreeGrafter"/>
</dbReference>
<evidence type="ECO:0000313" key="2">
    <source>
        <dbReference type="EMBL" id="SGZ46838.1"/>
    </source>
</evidence>
<feature type="compositionally biased region" description="Acidic residues" evidence="1">
    <location>
        <begin position="615"/>
        <end position="666"/>
    </location>
</feature>
<proteinExistence type="predicted"/>
<dbReference type="OrthoDB" id="2240312at2759"/>
<dbReference type="InterPro" id="IPR009057">
    <property type="entry name" value="Homeodomain-like_sf"/>
</dbReference>
<reference evidence="2 3" key="1">
    <citation type="submission" date="2016-10" db="EMBL/GenBank/DDBJ databases">
        <authorList>
            <person name="de Groot N.N."/>
        </authorList>
    </citation>
    <scope>NUCLEOTIDE SEQUENCE [LARGE SCALE GENOMIC DNA]</scope>
    <source>
        <strain evidence="2 3">CBS 141442</strain>
    </source>
</reference>
<dbReference type="STRING" id="45354.A0A1L0FS32"/>
<protein>
    <submittedName>
        <fullName evidence="2">CIC11C00000004145</fullName>
    </submittedName>
</protein>
<dbReference type="AlphaFoldDB" id="A0A1L0FS32"/>
<keyword evidence="3" id="KW-1185">Reference proteome</keyword>
<feature type="compositionally biased region" description="Acidic residues" evidence="1">
    <location>
        <begin position="538"/>
        <end position="560"/>
    </location>
</feature>
<dbReference type="SUPFAM" id="SSF46689">
    <property type="entry name" value="Homeodomain-like"/>
    <property type="match status" value="1"/>
</dbReference>
<feature type="compositionally biased region" description="Polar residues" evidence="1">
    <location>
        <begin position="95"/>
        <end position="121"/>
    </location>
</feature>
<feature type="region of interest" description="Disordered" evidence="1">
    <location>
        <begin position="63"/>
        <end position="121"/>
    </location>
</feature>